<protein>
    <submittedName>
        <fullName evidence="2">Uncharacterized protein</fullName>
    </submittedName>
</protein>
<sequence>MTHLGRSIEPVEPNGPAPFPLTRFARLSENGPATSSDTRAHGGPPHRLRRRPDGRAAPAPARPRRHLQREGPPRRTAATGARASTSR</sequence>
<evidence type="ECO:0000313" key="2">
    <source>
        <dbReference type="EMBL" id="CAA9533184.1"/>
    </source>
</evidence>
<organism evidence="2">
    <name type="scientific">uncultured Solirubrobacteraceae bacterium</name>
    <dbReference type="NCBI Taxonomy" id="1162706"/>
    <lineage>
        <taxon>Bacteria</taxon>
        <taxon>Bacillati</taxon>
        <taxon>Actinomycetota</taxon>
        <taxon>Thermoleophilia</taxon>
        <taxon>Solirubrobacterales</taxon>
        <taxon>Solirubrobacteraceae</taxon>
        <taxon>environmental samples</taxon>
    </lineage>
</organism>
<dbReference type="AlphaFoldDB" id="A0A6J4TXT7"/>
<feature type="compositionally biased region" description="Low complexity" evidence="1">
    <location>
        <begin position="74"/>
        <end position="87"/>
    </location>
</feature>
<name>A0A6J4TXT7_9ACTN</name>
<reference evidence="2" key="1">
    <citation type="submission" date="2020-02" db="EMBL/GenBank/DDBJ databases">
        <authorList>
            <person name="Meier V. D."/>
        </authorList>
    </citation>
    <scope>NUCLEOTIDE SEQUENCE</scope>
    <source>
        <strain evidence="2">AVDCRST_MAG85</strain>
    </source>
</reference>
<gene>
    <name evidence="2" type="ORF">AVDCRST_MAG85-3858</name>
</gene>
<evidence type="ECO:0000256" key="1">
    <source>
        <dbReference type="SAM" id="MobiDB-lite"/>
    </source>
</evidence>
<dbReference type="EMBL" id="CADCVT010000435">
    <property type="protein sequence ID" value="CAA9533184.1"/>
    <property type="molecule type" value="Genomic_DNA"/>
</dbReference>
<feature type="region of interest" description="Disordered" evidence="1">
    <location>
        <begin position="1"/>
        <end position="87"/>
    </location>
</feature>
<accession>A0A6J4TXT7</accession>
<proteinExistence type="predicted"/>